<protein>
    <submittedName>
        <fullName evidence="2">Uncharacterized protein</fullName>
    </submittedName>
</protein>
<dbReference type="EMBL" id="CM009753">
    <property type="protein sequence ID" value="PUZ57527.1"/>
    <property type="molecule type" value="Genomic_DNA"/>
</dbReference>
<proteinExistence type="predicted"/>
<evidence type="ECO:0000313" key="2">
    <source>
        <dbReference type="EMBL" id="PUZ57527.1"/>
    </source>
</evidence>
<dbReference type="Proteomes" id="UP000244336">
    <property type="component" value="Chromosome 5"/>
</dbReference>
<dbReference type="STRING" id="1504633.A0A2T7DPL4"/>
<dbReference type="Gramene" id="PUZ57527">
    <property type="protein sequence ID" value="PUZ57527"/>
    <property type="gene ID" value="GQ55_5G439300"/>
</dbReference>
<accession>A0A2T7DPL4</accession>
<feature type="region of interest" description="Disordered" evidence="1">
    <location>
        <begin position="1"/>
        <end position="35"/>
    </location>
</feature>
<sequence>MEREDHEAQRPLLVTVGGSSGDGRQGAAPPTSSSSSVAALVGSTAVAVAGSFEFGISVGYSSPCQPGIMRDFDLSIPEYTLSMAQF</sequence>
<reference evidence="2 3" key="1">
    <citation type="submission" date="2018-04" db="EMBL/GenBank/DDBJ databases">
        <title>WGS assembly of Panicum hallii var. hallii HAL2.</title>
        <authorList>
            <person name="Lovell J."/>
            <person name="Jenkins J."/>
            <person name="Lowry D."/>
            <person name="Mamidi S."/>
            <person name="Sreedasyam A."/>
            <person name="Weng X."/>
            <person name="Barry K."/>
            <person name="Bonette J."/>
            <person name="Campitelli B."/>
            <person name="Daum C."/>
            <person name="Gordon S."/>
            <person name="Gould B."/>
            <person name="Lipzen A."/>
            <person name="MacQueen A."/>
            <person name="Palacio-Mejia J."/>
            <person name="Plott C."/>
            <person name="Shakirov E."/>
            <person name="Shu S."/>
            <person name="Yoshinaga Y."/>
            <person name="Zane M."/>
            <person name="Rokhsar D."/>
            <person name="Grimwood J."/>
            <person name="Schmutz J."/>
            <person name="Juenger T."/>
        </authorList>
    </citation>
    <scope>NUCLEOTIDE SEQUENCE [LARGE SCALE GENOMIC DNA]</scope>
    <source>
        <strain evidence="3">cv. HAL2</strain>
    </source>
</reference>
<evidence type="ECO:0000256" key="1">
    <source>
        <dbReference type="SAM" id="MobiDB-lite"/>
    </source>
</evidence>
<gene>
    <name evidence="2" type="ORF">GQ55_5G439300</name>
</gene>
<evidence type="ECO:0000313" key="3">
    <source>
        <dbReference type="Proteomes" id="UP000244336"/>
    </source>
</evidence>
<organism evidence="2 3">
    <name type="scientific">Panicum hallii var. hallii</name>
    <dbReference type="NCBI Taxonomy" id="1504633"/>
    <lineage>
        <taxon>Eukaryota</taxon>
        <taxon>Viridiplantae</taxon>
        <taxon>Streptophyta</taxon>
        <taxon>Embryophyta</taxon>
        <taxon>Tracheophyta</taxon>
        <taxon>Spermatophyta</taxon>
        <taxon>Magnoliopsida</taxon>
        <taxon>Liliopsida</taxon>
        <taxon>Poales</taxon>
        <taxon>Poaceae</taxon>
        <taxon>PACMAD clade</taxon>
        <taxon>Panicoideae</taxon>
        <taxon>Panicodae</taxon>
        <taxon>Paniceae</taxon>
        <taxon>Panicinae</taxon>
        <taxon>Panicum</taxon>
        <taxon>Panicum sect. Panicum</taxon>
    </lineage>
</organism>
<dbReference type="AlphaFoldDB" id="A0A2T7DPL4"/>
<keyword evidence="3" id="KW-1185">Reference proteome</keyword>
<name>A0A2T7DPL4_9POAL</name>